<sequence>MAPPPAFEDATYMLYVLGEPGPEVSTDEFNNWYDNEHAPQRATVPGILSARRYKLSNSDPPAPGWLAVYELTSPYVLKSKGYMELWKKQSQYERDLLNKCPNLNRREYKLYQRRSREDYPQRAKDPVEIKKKRVLQTIALEPGAHSDMTDDDFDAWYHDEHLDDMHRVPGWLRSTRWVLQDVKGPNMKEFSKSEMPPKFLAIHEYEDDSFRDTKEFKEANNTPARLSIVPKLGKNAERGYWKLWKEF</sequence>
<organism evidence="1 2">
    <name type="scientific">Rhizodiscina lignyota</name>
    <dbReference type="NCBI Taxonomy" id="1504668"/>
    <lineage>
        <taxon>Eukaryota</taxon>
        <taxon>Fungi</taxon>
        <taxon>Dikarya</taxon>
        <taxon>Ascomycota</taxon>
        <taxon>Pezizomycotina</taxon>
        <taxon>Dothideomycetes</taxon>
        <taxon>Pleosporomycetidae</taxon>
        <taxon>Aulographales</taxon>
        <taxon>Rhizodiscinaceae</taxon>
        <taxon>Rhizodiscina</taxon>
    </lineage>
</organism>
<reference evidence="1" key="1">
    <citation type="journal article" date="2020" name="Stud. Mycol.">
        <title>101 Dothideomycetes genomes: a test case for predicting lifestyles and emergence of pathogens.</title>
        <authorList>
            <person name="Haridas S."/>
            <person name="Albert R."/>
            <person name="Binder M."/>
            <person name="Bloem J."/>
            <person name="Labutti K."/>
            <person name="Salamov A."/>
            <person name="Andreopoulos B."/>
            <person name="Baker S."/>
            <person name="Barry K."/>
            <person name="Bills G."/>
            <person name="Bluhm B."/>
            <person name="Cannon C."/>
            <person name="Castanera R."/>
            <person name="Culley D."/>
            <person name="Daum C."/>
            <person name="Ezra D."/>
            <person name="Gonzalez J."/>
            <person name="Henrissat B."/>
            <person name="Kuo A."/>
            <person name="Liang C."/>
            <person name="Lipzen A."/>
            <person name="Lutzoni F."/>
            <person name="Magnuson J."/>
            <person name="Mondo S."/>
            <person name="Nolan M."/>
            <person name="Ohm R."/>
            <person name="Pangilinan J."/>
            <person name="Park H.-J."/>
            <person name="Ramirez L."/>
            <person name="Alfaro M."/>
            <person name="Sun H."/>
            <person name="Tritt A."/>
            <person name="Yoshinaga Y."/>
            <person name="Zwiers L.-H."/>
            <person name="Turgeon B."/>
            <person name="Goodwin S."/>
            <person name="Spatafora J."/>
            <person name="Crous P."/>
            <person name="Grigoriev I."/>
        </authorList>
    </citation>
    <scope>NUCLEOTIDE SEQUENCE</scope>
    <source>
        <strain evidence="1">CBS 133067</strain>
    </source>
</reference>
<dbReference type="AlphaFoldDB" id="A0A9P4I806"/>
<proteinExistence type="predicted"/>
<dbReference type="EMBL" id="ML978132">
    <property type="protein sequence ID" value="KAF2095163.1"/>
    <property type="molecule type" value="Genomic_DNA"/>
</dbReference>
<dbReference type="SUPFAM" id="SSF54909">
    <property type="entry name" value="Dimeric alpha+beta barrel"/>
    <property type="match status" value="2"/>
</dbReference>
<protein>
    <submittedName>
        <fullName evidence="1">Uncharacterized protein</fullName>
    </submittedName>
</protein>
<accession>A0A9P4I806</accession>
<comment type="caution">
    <text evidence="1">The sequence shown here is derived from an EMBL/GenBank/DDBJ whole genome shotgun (WGS) entry which is preliminary data.</text>
</comment>
<gene>
    <name evidence="1" type="ORF">NA57DRAFT_79648</name>
</gene>
<dbReference type="Proteomes" id="UP000799772">
    <property type="component" value="Unassembled WGS sequence"/>
</dbReference>
<evidence type="ECO:0000313" key="1">
    <source>
        <dbReference type="EMBL" id="KAF2095163.1"/>
    </source>
</evidence>
<keyword evidence="2" id="KW-1185">Reference proteome</keyword>
<evidence type="ECO:0000313" key="2">
    <source>
        <dbReference type="Proteomes" id="UP000799772"/>
    </source>
</evidence>
<name>A0A9P4I806_9PEZI</name>
<dbReference type="OrthoDB" id="2851338at2759"/>
<dbReference type="InterPro" id="IPR011008">
    <property type="entry name" value="Dimeric_a/b-barrel"/>
</dbReference>
<dbReference type="Gene3D" id="3.30.70.100">
    <property type="match status" value="1"/>
</dbReference>